<dbReference type="PROSITE" id="PS51318">
    <property type="entry name" value="TAT"/>
    <property type="match status" value="1"/>
</dbReference>
<dbReference type="OrthoDB" id="3796513at2"/>
<name>A0A1H5MYD6_9MICO</name>
<evidence type="ECO:0000313" key="3">
    <source>
        <dbReference type="Proteomes" id="UP000199220"/>
    </source>
</evidence>
<reference evidence="3" key="1">
    <citation type="submission" date="2016-10" db="EMBL/GenBank/DDBJ databases">
        <authorList>
            <person name="Varghese N."/>
            <person name="Submissions S."/>
        </authorList>
    </citation>
    <scope>NUCLEOTIDE SEQUENCE [LARGE SCALE GENOMIC DNA]</scope>
    <source>
        <strain evidence="3">DSM 21368</strain>
    </source>
</reference>
<protein>
    <submittedName>
        <fullName evidence="2">NPCBM-associated, NEW3 domain of alpha-galactosidase</fullName>
    </submittedName>
</protein>
<dbReference type="RefSeq" id="WP_139177845.1">
    <property type="nucleotide sequence ID" value="NZ_FNTX01000002.1"/>
</dbReference>
<dbReference type="Pfam" id="PF25275">
    <property type="entry name" value="Golvesin_C"/>
    <property type="match status" value="2"/>
</dbReference>
<dbReference type="EMBL" id="FNTX01000002">
    <property type="protein sequence ID" value="SEE94200.1"/>
    <property type="molecule type" value="Genomic_DNA"/>
</dbReference>
<accession>A0A1H5MYD6</accession>
<evidence type="ECO:0000313" key="2">
    <source>
        <dbReference type="EMBL" id="SEE94200.1"/>
    </source>
</evidence>
<dbReference type="InterPro" id="IPR006311">
    <property type="entry name" value="TAT_signal"/>
</dbReference>
<evidence type="ECO:0000259" key="1">
    <source>
        <dbReference type="Pfam" id="PF25275"/>
    </source>
</evidence>
<keyword evidence="3" id="KW-1185">Reference proteome</keyword>
<gene>
    <name evidence="2" type="ORF">SAMN04488554_3747</name>
</gene>
<proteinExistence type="predicted"/>
<feature type="domain" description="Golvesin/Xly CBD-like" evidence="1">
    <location>
        <begin position="1337"/>
        <end position="1448"/>
    </location>
</feature>
<organism evidence="2 3">
    <name type="scientific">Ruania alba</name>
    <dbReference type="NCBI Taxonomy" id="648782"/>
    <lineage>
        <taxon>Bacteria</taxon>
        <taxon>Bacillati</taxon>
        <taxon>Actinomycetota</taxon>
        <taxon>Actinomycetes</taxon>
        <taxon>Micrococcales</taxon>
        <taxon>Ruaniaceae</taxon>
        <taxon>Ruania</taxon>
    </lineage>
</organism>
<sequence>MTERNLSMTERNLSRRSMLALSGTGLGLAAIQHMFGPVPPAIAAASENAPAPEGLPGPLRQIDKPGLSIEQDPALVLTGDRHRLSFRLATWDGGQSYVRDIEVKTDSGWIPATDPESRFDEQWVVLVGSGGSKTNYYASMTPYWLALDEIELLSDTSARLTTSLDLGFDIAVTWKVDGDNPVAEWTITASTDDHHIVAYQAMDVARFENVEEVLCGLLQHARVVEGAESLNASELFAPMSLVQQTVGEQVWTTGVYLPSESEDFSHLARIGFDNQPYGMSLRNGDVDPESVQAVVFAPQLGDQSFLEAGSSRTMSFGICAEPADLYSAYTGLSRNEYGLRAYRENVFGTSLTDTAFNLIDLVTREPDHVDPEGSFVPSPSGWWERAKGFVDIENDQTVVISHAAVLMSAYRLTGEEGIYDRRARPVLEHILSRTTWGNRSTPVINGHDDYPWELGGPAGDAAHLVPLLRQGASLSPVVRELAIRMVRERPRPVAGSAIGSGRTPMTVPYVAHELTGSPAYLAEAHTNAAVYADQVVFRPYTTNVARVRFIYDYAKDWTELLLVAEATGDESLLEAAHREAKRFVTEMQVREVPDTTITTPTHPELTNQTDLWQRGGRRCVWDGYTRTEIPVEEVPAWIVSTCGLTTEQLSTHRLNGKYNLPHWSAFLQRLAWQTGDEFIHDVAHNGIVGRFTNYPGYNIRQFTSWTMHPEFPLEGPPGAGAVYYHHIPSHLGITLDYLFTEHLIRSDGAITYPGVFEDNYVFFKFRTYGHAPGTFYDEDGVWPYMPRGIVDVDNHQINWITGTGNGSLYLSLTNESEQLQVATIAFDPERSGVESTRTYTVDIICDNGEREERAMRDGQLTVPVTGRGITAVIVRDVDLSSPLHVVPEYEAHGPGSFHFDDESPVGMVRGMILVRPDRGRTDAYVYSDTEHAATLRYTVDGETWTEVASEVYPNEWTIALPGLDASFTYEVVVGDTGSEAVTLSLPASVTGVCPPEKTAHAEVLSDPDVAGGDTVSVEIRAYNGTDDALEGAGATLHVPDGWTVTPTGGQPTVIGSDPALWTFDVAVPADAVAEMRSISATVSWDGGSDEATAVDVQVLEAVEILALDVPQSDVQPGASIPMSVYAMNRGPVERRGPVTISIPNGWTLEPAEQEYQLDPRGWGRYDYTLTAPDDVTPYTSHDLTAQVENTQRNVSVSVLSPGLVLTNNSPVGYFETGSWARSGVRGVDEEYTRYSRIGEEGSTATWQPWLPGAGLYEVAVWYPSGGQVTTAAVYAVHHAGGEDTFTVNQQENADDWRVLGTFRFDEGDEGLVRLEVEDPSAIHRASGARWRPVEDVVITNNTLGYSETGSWARSGLLGVDGQRSRYSRIDEDGSTATWQPWIPEEGLYEVAVWYPADDRTTTAAVYAVHHAGGEDTFTVNQQENAGEWRILGTFRFDHGDEGLVRLDVQDPSTIHRASGARWRPVEN</sequence>
<feature type="domain" description="Golvesin/Xly CBD-like" evidence="1">
    <location>
        <begin position="1206"/>
        <end position="1315"/>
    </location>
</feature>
<dbReference type="STRING" id="648782.SAMN04488554_3747"/>
<dbReference type="InterPro" id="IPR033803">
    <property type="entry name" value="CBD-like_Golvesin-Xly"/>
</dbReference>
<dbReference type="Proteomes" id="UP000199220">
    <property type="component" value="Unassembled WGS sequence"/>
</dbReference>